<name>A0ABR4N4W5_9FUNG</name>
<dbReference type="CDD" id="cd16100">
    <property type="entry name" value="ARID"/>
    <property type="match status" value="1"/>
</dbReference>
<protein>
    <submittedName>
        <fullName evidence="7">AT-rich interactive domain-containing protein 3A</fullName>
    </submittedName>
</protein>
<dbReference type="Pfam" id="PF01388">
    <property type="entry name" value="ARID"/>
    <property type="match status" value="1"/>
</dbReference>
<dbReference type="EMBL" id="JADGIZ020000032">
    <property type="protein sequence ID" value="KAL2914533.1"/>
    <property type="molecule type" value="Genomic_DNA"/>
</dbReference>
<evidence type="ECO:0000256" key="5">
    <source>
        <dbReference type="SAM" id="MobiDB-lite"/>
    </source>
</evidence>
<reference evidence="7 8" key="1">
    <citation type="submission" date="2023-09" db="EMBL/GenBank/DDBJ databases">
        <title>Pangenome analysis of Batrachochytrium dendrobatidis and related Chytrids.</title>
        <authorList>
            <person name="Yacoub M.N."/>
            <person name="Stajich J.E."/>
            <person name="James T.Y."/>
        </authorList>
    </citation>
    <scope>NUCLEOTIDE SEQUENCE [LARGE SCALE GENOMIC DNA]</scope>
    <source>
        <strain evidence="7 8">JEL0888</strain>
    </source>
</reference>
<dbReference type="InterPro" id="IPR045147">
    <property type="entry name" value="ARI3A/B/C"/>
</dbReference>
<dbReference type="PANTHER" id="PTHR15348:SF0">
    <property type="entry name" value="PROTEIN DEAD RINGER"/>
    <property type="match status" value="1"/>
</dbReference>
<keyword evidence="1" id="KW-0805">Transcription regulation</keyword>
<dbReference type="SMART" id="SM01014">
    <property type="entry name" value="ARID"/>
    <property type="match status" value="1"/>
</dbReference>
<evidence type="ECO:0000313" key="7">
    <source>
        <dbReference type="EMBL" id="KAL2914533.1"/>
    </source>
</evidence>
<sequence>MLGDLSFQMPQLAADYRADAAAHAPHDAPRQQPRMAAVSAGHGGVFAGCQPVASNSAVSDAAMPTAAAASAAHAAGGALLAARGGASSTQHSQARGDRAPHFKLKARSLKLTPLAMPSSHLTRAAHDTQLSGDTHAHLAYGPHTALMSAGLADDVFGGRVAAPLAGYESGSMSAVELHPTHAAFAPLASAAASPALHAELRQSDAVCMSGTAVGSASPLAAAAPLRAARGPTPQVALHRIATHQQAIMQQQQHHHHQQQQATLCLSTQETAHLLGDQSPLSADPLSAGPLSSPWSSCSPYSLNSPGGFPSLPRGPVTMIQSTTVRNQYGQPMVSPAATMSSGHGSPIATTASAVSALHVCRRPKYIPRKPSMLTQDAPYPRGGTDALPDAASPNHSGGGAFRDDVDQSASLMRGLNLFERRQNPYLRPSVDSLRPARSSIQLPARGSPSRFDQTPARAEPERPHSAPFLHQHEPLAMLSAPSADAGKLDCDVDLEFPDAAQILALQQMASGDLVDMAGVFGFAKDEQAAASDVMQGVVADSASSAQAPQASLESSSSSGSAASARPSGGRRRSRKAPAAERLMSSDPDYYGFTTESSRSTKAEDFNREILAMLQRAGKRVVKLPSIDRKTLSFWALYHAVLELGGSSHVTRMRKWKRVATILKLPSTLTSSSFTLRTYFEHFLSEYERQALTGHVLPAGMHSMHDEHLVTTHHTGLVYHGRSAEHALEDMPAMPFDLLGRHLSGPSLVADALLGVSQSLGPGTGLSTAVSSPNYMHSASTSTNISAQSTPHARNGGDNGGDNSGCGAAAVGGGLIMPVLDADFHLMSALSDMSGSAAAMSMSHGSALSVQTTPSPSSTAGFVGADTKLDMGGPLCDYLVGIEDWPAGMAGMASTTAMATAAAAAAAASSDGFSGAQSGIFAHSGLLMPPLIQNAT</sequence>
<dbReference type="Gene3D" id="1.10.150.60">
    <property type="entry name" value="ARID DNA-binding domain"/>
    <property type="match status" value="1"/>
</dbReference>
<feature type="region of interest" description="Disordered" evidence="5">
    <location>
        <begin position="548"/>
        <end position="580"/>
    </location>
</feature>
<evidence type="ECO:0000256" key="2">
    <source>
        <dbReference type="ARBA" id="ARBA00023125"/>
    </source>
</evidence>
<evidence type="ECO:0000313" key="8">
    <source>
        <dbReference type="Proteomes" id="UP001527925"/>
    </source>
</evidence>
<dbReference type="SMART" id="SM00501">
    <property type="entry name" value="BRIGHT"/>
    <property type="match status" value="1"/>
</dbReference>
<keyword evidence="2" id="KW-0238">DNA-binding</keyword>
<evidence type="ECO:0000259" key="6">
    <source>
        <dbReference type="PROSITE" id="PS51011"/>
    </source>
</evidence>
<feature type="compositionally biased region" description="Polar residues" evidence="5">
    <location>
        <begin position="776"/>
        <end position="791"/>
    </location>
</feature>
<keyword evidence="8" id="KW-1185">Reference proteome</keyword>
<evidence type="ECO:0000256" key="3">
    <source>
        <dbReference type="ARBA" id="ARBA00023163"/>
    </source>
</evidence>
<dbReference type="PANTHER" id="PTHR15348">
    <property type="entry name" value="AT-RICH INTERACTIVE DOMAIN-CONTAINING PROTEIN ARID DOMAIN- CONTAINING PROTEIN DEAD RINGER PROTEIN B-CELL REGULATOR OF IGH TRANSCRIPTION BRIGHT"/>
    <property type="match status" value="1"/>
</dbReference>
<evidence type="ECO:0000256" key="1">
    <source>
        <dbReference type="ARBA" id="ARBA00023015"/>
    </source>
</evidence>
<feature type="region of interest" description="Disordered" evidence="5">
    <location>
        <begin position="776"/>
        <end position="800"/>
    </location>
</feature>
<keyword evidence="4" id="KW-0539">Nucleus</keyword>
<proteinExistence type="predicted"/>
<dbReference type="Proteomes" id="UP001527925">
    <property type="component" value="Unassembled WGS sequence"/>
</dbReference>
<keyword evidence="3" id="KW-0804">Transcription</keyword>
<dbReference type="InterPro" id="IPR036431">
    <property type="entry name" value="ARID_dom_sf"/>
</dbReference>
<dbReference type="SUPFAM" id="SSF46774">
    <property type="entry name" value="ARID-like"/>
    <property type="match status" value="1"/>
</dbReference>
<comment type="caution">
    <text evidence="7">The sequence shown here is derived from an EMBL/GenBank/DDBJ whole genome shotgun (WGS) entry which is preliminary data.</text>
</comment>
<gene>
    <name evidence="7" type="primary">ARID3A</name>
    <name evidence="7" type="ORF">HK105_205883</name>
</gene>
<feature type="region of interest" description="Disordered" evidence="5">
    <location>
        <begin position="426"/>
        <end position="466"/>
    </location>
</feature>
<dbReference type="InterPro" id="IPR001606">
    <property type="entry name" value="ARID_dom"/>
</dbReference>
<evidence type="ECO:0000256" key="4">
    <source>
        <dbReference type="ARBA" id="ARBA00023242"/>
    </source>
</evidence>
<accession>A0ABR4N4W5</accession>
<feature type="region of interest" description="Disordered" evidence="5">
    <location>
        <begin position="369"/>
        <end position="404"/>
    </location>
</feature>
<organism evidence="7 8">
    <name type="scientific">Polyrhizophydium stewartii</name>
    <dbReference type="NCBI Taxonomy" id="2732419"/>
    <lineage>
        <taxon>Eukaryota</taxon>
        <taxon>Fungi</taxon>
        <taxon>Fungi incertae sedis</taxon>
        <taxon>Chytridiomycota</taxon>
        <taxon>Chytridiomycota incertae sedis</taxon>
        <taxon>Chytridiomycetes</taxon>
        <taxon>Rhizophydiales</taxon>
        <taxon>Rhizophydiales incertae sedis</taxon>
        <taxon>Polyrhizophydium</taxon>
    </lineage>
</organism>
<dbReference type="PROSITE" id="PS51011">
    <property type="entry name" value="ARID"/>
    <property type="match status" value="1"/>
</dbReference>
<feature type="compositionally biased region" description="Low complexity" evidence="5">
    <location>
        <begin position="548"/>
        <end position="567"/>
    </location>
</feature>
<feature type="domain" description="ARID" evidence="6">
    <location>
        <begin position="599"/>
        <end position="691"/>
    </location>
</feature>